<organism evidence="1 2">
    <name type="scientific">Streptomyces chilikensis</name>
    <dbReference type="NCBI Taxonomy" id="1194079"/>
    <lineage>
        <taxon>Bacteria</taxon>
        <taxon>Bacillati</taxon>
        <taxon>Actinomycetota</taxon>
        <taxon>Actinomycetes</taxon>
        <taxon>Kitasatosporales</taxon>
        <taxon>Streptomycetaceae</taxon>
        <taxon>Streptomyces</taxon>
    </lineage>
</organism>
<evidence type="ECO:0000313" key="2">
    <source>
        <dbReference type="Proteomes" id="UP001551584"/>
    </source>
</evidence>
<reference evidence="1 2" key="1">
    <citation type="submission" date="2024-06" db="EMBL/GenBank/DDBJ databases">
        <title>The Natural Products Discovery Center: Release of the First 8490 Sequenced Strains for Exploring Actinobacteria Biosynthetic Diversity.</title>
        <authorList>
            <person name="Kalkreuter E."/>
            <person name="Kautsar S.A."/>
            <person name="Yang D."/>
            <person name="Bader C.D."/>
            <person name="Teijaro C.N."/>
            <person name="Fluegel L."/>
            <person name="Davis C.M."/>
            <person name="Simpson J.R."/>
            <person name="Lauterbach L."/>
            <person name="Steele A.D."/>
            <person name="Gui C."/>
            <person name="Meng S."/>
            <person name="Li G."/>
            <person name="Viehrig K."/>
            <person name="Ye F."/>
            <person name="Su P."/>
            <person name="Kiefer A.F."/>
            <person name="Nichols A."/>
            <person name="Cepeda A.J."/>
            <person name="Yan W."/>
            <person name="Fan B."/>
            <person name="Jiang Y."/>
            <person name="Adhikari A."/>
            <person name="Zheng C.-J."/>
            <person name="Schuster L."/>
            <person name="Cowan T.M."/>
            <person name="Smanski M.J."/>
            <person name="Chevrette M.G."/>
            <person name="De Carvalho L.P.S."/>
            <person name="Shen B."/>
        </authorList>
    </citation>
    <scope>NUCLEOTIDE SEQUENCE [LARGE SCALE GENOMIC DNA]</scope>
    <source>
        <strain evidence="1 2">NPDC048117</strain>
    </source>
</reference>
<evidence type="ECO:0008006" key="3">
    <source>
        <dbReference type="Google" id="ProtNLM"/>
    </source>
</evidence>
<protein>
    <recommendedName>
        <fullName evidence="3">Integrase</fullName>
    </recommendedName>
</protein>
<proteinExistence type="predicted"/>
<sequence>MSLNSEVPARSAAELNEMIRALWLRSSGAPTAQDRARYEQLVVEWARAVRAEALQPA</sequence>
<dbReference type="EMBL" id="JBEZNA010000027">
    <property type="protein sequence ID" value="MEU9578393.1"/>
    <property type="molecule type" value="Genomic_DNA"/>
</dbReference>
<name>A0ABV3EQA0_9ACTN</name>
<dbReference type="Proteomes" id="UP001551584">
    <property type="component" value="Unassembled WGS sequence"/>
</dbReference>
<keyword evidence="2" id="KW-1185">Reference proteome</keyword>
<accession>A0ABV3EQA0</accession>
<dbReference type="RefSeq" id="WP_166023979.1">
    <property type="nucleotide sequence ID" value="NZ_JBEZNA010000027.1"/>
</dbReference>
<evidence type="ECO:0000313" key="1">
    <source>
        <dbReference type="EMBL" id="MEU9578393.1"/>
    </source>
</evidence>
<comment type="caution">
    <text evidence="1">The sequence shown here is derived from an EMBL/GenBank/DDBJ whole genome shotgun (WGS) entry which is preliminary data.</text>
</comment>
<gene>
    <name evidence="1" type="ORF">AB0D95_14215</name>
</gene>